<comment type="caution">
    <text evidence="2">The sequence shown here is derived from an EMBL/GenBank/DDBJ whole genome shotgun (WGS) entry which is preliminary data.</text>
</comment>
<evidence type="ECO:0000313" key="4">
    <source>
        <dbReference type="EMBL" id="CAH1988805.1"/>
    </source>
</evidence>
<evidence type="ECO:0000313" key="1">
    <source>
        <dbReference type="EMBL" id="CAH1956869.1"/>
    </source>
</evidence>
<evidence type="ECO:0000313" key="5">
    <source>
        <dbReference type="Proteomes" id="UP001152888"/>
    </source>
</evidence>
<gene>
    <name evidence="2" type="ORF">ACAOBT_LOCUS11059</name>
    <name evidence="3" type="ORF">ACAOBT_LOCUS11063</name>
    <name evidence="1" type="ORF">ACAOBT_LOCUS1773</name>
    <name evidence="4" type="ORF">ACAOBT_LOCUS18670</name>
</gene>
<accession>A0A9P0KJI1</accession>
<keyword evidence="5" id="KW-1185">Reference proteome</keyword>
<name>A0A9P0KJI1_ACAOB</name>
<dbReference type="EMBL" id="CAKOFQ010006667">
    <property type="protein sequence ID" value="CAH1956869.1"/>
    <property type="molecule type" value="Genomic_DNA"/>
</dbReference>
<dbReference type="EMBL" id="CAKOFQ010007051">
    <property type="protein sequence ID" value="CAH1988805.1"/>
    <property type="molecule type" value="Genomic_DNA"/>
</dbReference>
<reference evidence="2" key="1">
    <citation type="submission" date="2022-03" db="EMBL/GenBank/DDBJ databases">
        <authorList>
            <person name="Sayadi A."/>
        </authorList>
    </citation>
    <scope>NUCLEOTIDE SEQUENCE</scope>
</reference>
<evidence type="ECO:0000313" key="3">
    <source>
        <dbReference type="EMBL" id="CAH1974392.1"/>
    </source>
</evidence>
<organism evidence="2 5">
    <name type="scientific">Acanthoscelides obtectus</name>
    <name type="common">Bean weevil</name>
    <name type="synonym">Bruchus obtectus</name>
    <dbReference type="NCBI Taxonomy" id="200917"/>
    <lineage>
        <taxon>Eukaryota</taxon>
        <taxon>Metazoa</taxon>
        <taxon>Ecdysozoa</taxon>
        <taxon>Arthropoda</taxon>
        <taxon>Hexapoda</taxon>
        <taxon>Insecta</taxon>
        <taxon>Pterygota</taxon>
        <taxon>Neoptera</taxon>
        <taxon>Endopterygota</taxon>
        <taxon>Coleoptera</taxon>
        <taxon>Polyphaga</taxon>
        <taxon>Cucujiformia</taxon>
        <taxon>Chrysomeloidea</taxon>
        <taxon>Chrysomelidae</taxon>
        <taxon>Bruchinae</taxon>
        <taxon>Bruchini</taxon>
        <taxon>Acanthoscelides</taxon>
    </lineage>
</organism>
<dbReference type="EMBL" id="CAKOFQ010006824">
    <property type="protein sequence ID" value="CAH1974387.1"/>
    <property type="molecule type" value="Genomic_DNA"/>
</dbReference>
<proteinExistence type="predicted"/>
<protein>
    <submittedName>
        <fullName evidence="2">Uncharacterized protein</fullName>
    </submittedName>
</protein>
<evidence type="ECO:0000313" key="2">
    <source>
        <dbReference type="EMBL" id="CAH1974387.1"/>
    </source>
</evidence>
<dbReference type="AlphaFoldDB" id="A0A9P0KJI1"/>
<sequence length="40" mass="4862">MASKPIKKYLLFTSFFRYSSVIFPIKIRIISRHRQILFNT</sequence>
<dbReference type="EMBL" id="CAKOFQ010006824">
    <property type="protein sequence ID" value="CAH1974392.1"/>
    <property type="molecule type" value="Genomic_DNA"/>
</dbReference>
<dbReference type="Proteomes" id="UP001152888">
    <property type="component" value="Unassembled WGS sequence"/>
</dbReference>